<name>A0A2S7WS07_9FLAO</name>
<proteinExistence type="predicted"/>
<reference evidence="1 2" key="1">
    <citation type="submission" date="2016-12" db="EMBL/GenBank/DDBJ databases">
        <title>Trade-off between light-utilization and light-protection in marine flavobacteria.</title>
        <authorList>
            <person name="Kumagai Y."/>
            <person name="Yoshizawa S."/>
            <person name="Kogure K."/>
            <person name="Iwasaki W."/>
        </authorList>
    </citation>
    <scope>NUCLEOTIDE SEQUENCE [LARGE SCALE GENOMIC DNA]</scope>
    <source>
        <strain evidence="1 2">NBRC 108759</strain>
    </source>
</reference>
<dbReference type="EMBL" id="MSCN01000001">
    <property type="protein sequence ID" value="PQJ80246.1"/>
    <property type="molecule type" value="Genomic_DNA"/>
</dbReference>
<dbReference type="RefSeq" id="WP_105016841.1">
    <property type="nucleotide sequence ID" value="NZ_MSCN01000001.1"/>
</dbReference>
<dbReference type="Proteomes" id="UP000238882">
    <property type="component" value="Unassembled WGS sequence"/>
</dbReference>
<comment type="caution">
    <text evidence="1">The sequence shown here is derived from an EMBL/GenBank/DDBJ whole genome shotgun (WGS) entry which is preliminary data.</text>
</comment>
<dbReference type="AlphaFoldDB" id="A0A2S7WS07"/>
<organism evidence="1 2">
    <name type="scientific">Polaribacter porphyrae</name>
    <dbReference type="NCBI Taxonomy" id="1137780"/>
    <lineage>
        <taxon>Bacteria</taxon>
        <taxon>Pseudomonadati</taxon>
        <taxon>Bacteroidota</taxon>
        <taxon>Flavobacteriia</taxon>
        <taxon>Flavobacteriales</taxon>
        <taxon>Flavobacteriaceae</taxon>
    </lineage>
</organism>
<evidence type="ECO:0000313" key="1">
    <source>
        <dbReference type="EMBL" id="PQJ80246.1"/>
    </source>
</evidence>
<accession>A0A2S7WS07</accession>
<sequence length="64" mass="7880">MNKTEIKILEAIQKNRLNIKKLGERNWYSYFIRITELVWSRNLYDGYLIEVYDKQKYHLATIKI</sequence>
<keyword evidence="2" id="KW-1185">Reference proteome</keyword>
<protein>
    <submittedName>
        <fullName evidence="1">Uncharacterized protein</fullName>
    </submittedName>
</protein>
<gene>
    <name evidence="1" type="ORF">BTO18_14135</name>
</gene>
<dbReference type="OrthoDB" id="1202750at2"/>
<evidence type="ECO:0000313" key="2">
    <source>
        <dbReference type="Proteomes" id="UP000238882"/>
    </source>
</evidence>